<protein>
    <submittedName>
        <fullName evidence="2">Uncharacterized protein</fullName>
    </submittedName>
</protein>
<feature type="transmembrane region" description="Helical" evidence="1">
    <location>
        <begin position="20"/>
        <end position="40"/>
    </location>
</feature>
<accession>X6M7R0</accession>
<feature type="transmembrane region" description="Helical" evidence="1">
    <location>
        <begin position="129"/>
        <end position="152"/>
    </location>
</feature>
<dbReference type="Proteomes" id="UP000023152">
    <property type="component" value="Unassembled WGS sequence"/>
</dbReference>
<keyword evidence="3" id="KW-1185">Reference proteome</keyword>
<keyword evidence="1" id="KW-0812">Transmembrane</keyword>
<name>X6M7R0_RETFI</name>
<feature type="transmembrane region" description="Helical" evidence="1">
    <location>
        <begin position="69"/>
        <end position="89"/>
    </location>
</feature>
<comment type="caution">
    <text evidence="2">The sequence shown here is derived from an EMBL/GenBank/DDBJ whole genome shotgun (WGS) entry which is preliminary data.</text>
</comment>
<feature type="transmembrane region" description="Helical" evidence="1">
    <location>
        <begin position="164"/>
        <end position="184"/>
    </location>
</feature>
<gene>
    <name evidence="2" type="ORF">RFI_27889</name>
</gene>
<evidence type="ECO:0000313" key="2">
    <source>
        <dbReference type="EMBL" id="ETO09487.1"/>
    </source>
</evidence>
<organism evidence="2 3">
    <name type="scientific">Reticulomyxa filosa</name>
    <dbReference type="NCBI Taxonomy" id="46433"/>
    <lineage>
        <taxon>Eukaryota</taxon>
        <taxon>Sar</taxon>
        <taxon>Rhizaria</taxon>
        <taxon>Retaria</taxon>
        <taxon>Foraminifera</taxon>
        <taxon>Monothalamids</taxon>
        <taxon>Reticulomyxidae</taxon>
        <taxon>Reticulomyxa</taxon>
    </lineage>
</organism>
<evidence type="ECO:0000313" key="3">
    <source>
        <dbReference type="Proteomes" id="UP000023152"/>
    </source>
</evidence>
<evidence type="ECO:0000256" key="1">
    <source>
        <dbReference type="SAM" id="Phobius"/>
    </source>
</evidence>
<sequence length="239" mass="27539">MAVTLTLAMMKSFPETDDPLQYAVAVNTFAFMTGSHFFFLSLALKRGRKFVVYVASIVALPKKKKKRFILFWTGNSWNGFACVILYVWMLRMALLEIKSALRMNPGNKNRTWNNDDLEKKGTKAEWNEMSWIAVSCSVMIFVSWLVAEKVLFQRLYHFKFKCRSLIVSLFIPLVLVLSVLWVHVWNENIFSSDMIVGPISLHFPSPLSYLNPALVVRHPNLFLLQSFCVAIVLFTTQLL</sequence>
<keyword evidence="1" id="KW-1133">Transmembrane helix</keyword>
<keyword evidence="1" id="KW-0472">Membrane</keyword>
<dbReference type="EMBL" id="ASPP01024039">
    <property type="protein sequence ID" value="ETO09487.1"/>
    <property type="molecule type" value="Genomic_DNA"/>
</dbReference>
<feature type="transmembrane region" description="Helical" evidence="1">
    <location>
        <begin position="221"/>
        <end position="238"/>
    </location>
</feature>
<feature type="non-terminal residue" evidence="2">
    <location>
        <position position="239"/>
    </location>
</feature>
<reference evidence="2 3" key="1">
    <citation type="journal article" date="2013" name="Curr. Biol.">
        <title>The Genome of the Foraminiferan Reticulomyxa filosa.</title>
        <authorList>
            <person name="Glockner G."/>
            <person name="Hulsmann N."/>
            <person name="Schleicher M."/>
            <person name="Noegel A.A."/>
            <person name="Eichinger L."/>
            <person name="Gallinger C."/>
            <person name="Pawlowski J."/>
            <person name="Sierra R."/>
            <person name="Euteneuer U."/>
            <person name="Pillet L."/>
            <person name="Moustafa A."/>
            <person name="Platzer M."/>
            <person name="Groth M."/>
            <person name="Szafranski K."/>
            <person name="Schliwa M."/>
        </authorList>
    </citation>
    <scope>NUCLEOTIDE SEQUENCE [LARGE SCALE GENOMIC DNA]</scope>
</reference>
<proteinExistence type="predicted"/>
<dbReference type="AlphaFoldDB" id="X6M7R0"/>